<evidence type="ECO:0008006" key="5">
    <source>
        <dbReference type="Google" id="ProtNLM"/>
    </source>
</evidence>
<protein>
    <recommendedName>
        <fullName evidence="5">Glutamate--cysteine ligase</fullName>
    </recommendedName>
</protein>
<dbReference type="InterPro" id="IPR042520">
    <property type="entry name" value="GshA_N"/>
</dbReference>
<proteinExistence type="predicted"/>
<reference evidence="3 4" key="1">
    <citation type="submission" date="2018-01" db="EMBL/GenBank/DDBJ databases">
        <authorList>
            <person name="Gaut B.S."/>
            <person name="Morton B.R."/>
            <person name="Clegg M.T."/>
            <person name="Duvall M.R."/>
        </authorList>
    </citation>
    <scope>NUCLEOTIDE SEQUENCE [LARGE SCALE GENOMIC DNA]</scope>
    <source>
        <strain evidence="2">Cupriavidus taiwanensis cmp 52</strain>
        <strain evidence="1">Cupriavidus taiwanensis LMG 19425</strain>
    </source>
</reference>
<evidence type="ECO:0000313" key="1">
    <source>
        <dbReference type="EMBL" id="SPK73656.1"/>
    </source>
</evidence>
<gene>
    <name evidence="2" type="ORF">CBM2634_A40049</name>
    <name evidence="1" type="ORF">CT19425_110193</name>
</gene>
<dbReference type="NCBIfam" id="TIGR02049">
    <property type="entry name" value="gshA_ferroox"/>
    <property type="match status" value="1"/>
</dbReference>
<dbReference type="Pfam" id="PF08886">
    <property type="entry name" value="GshA"/>
    <property type="match status" value="1"/>
</dbReference>
<evidence type="ECO:0000313" key="3">
    <source>
        <dbReference type="Proteomes" id="UP000255505"/>
    </source>
</evidence>
<dbReference type="EMBL" id="OVTA01000026">
    <property type="protein sequence ID" value="SPR98768.1"/>
    <property type="molecule type" value="Genomic_DNA"/>
</dbReference>
<dbReference type="Proteomes" id="UP000255505">
    <property type="component" value="Chromosome I"/>
</dbReference>
<dbReference type="EMBL" id="LT991976">
    <property type="protein sequence ID" value="SPK73656.1"/>
    <property type="molecule type" value="Genomic_DNA"/>
</dbReference>
<name>A0A375IFV1_9BURK</name>
<sequence length="433" mass="48218">MDMVPHLITALNGPLLELEKKILDATPSIERWFRLEWQEHTPPFYCSVDLRNAGFKLAPVDTNLFPGGFNNLAPEMLPLAVQAAMAAIEKICPDAKNLLLIPERHTRNMFYLQNVARLSLIMRQAGLNVRLGSLSEEITEPTPIELPDGQTLVVEPLARLGTKGRRLGLKDFDPCSILLNNDLSAGIPPILENINEQYLLPPLHAGWSTRRKSSHFSAYDEVAKKFAKLIDIDPWMVNPYFARTTGVNFHERVGEEELADAVEGVLKKIAKKYREYGIKETPYVVVKADAGTYGMGIMTVRDPSEIKGLNRKERNKMSVVKEGLEVSDVIIQEGVHTFEKVNEAVAEPVVYMIDRYVVGGFYRVHTGRGNDENLNAPGMHFVPLAFAPNGIPDSHAKPGAAVPNRFYMYGVVARLALLAASLELEKTDPNPII</sequence>
<evidence type="ECO:0000313" key="2">
    <source>
        <dbReference type="EMBL" id="SPR98768.1"/>
    </source>
</evidence>
<accession>A0A375IFV1</accession>
<dbReference type="Proteomes" id="UP000256805">
    <property type="component" value="Unassembled WGS sequence"/>
</dbReference>
<evidence type="ECO:0000313" key="4">
    <source>
        <dbReference type="Proteomes" id="UP000256805"/>
    </source>
</evidence>
<dbReference type="AlphaFoldDB" id="A0A375IFV1"/>
<dbReference type="Gene3D" id="3.40.50.11280">
    <property type="entry name" value="Glutamate-cysteine ligase, N-terminal domain"/>
    <property type="match status" value="1"/>
</dbReference>
<organism evidence="1 3">
    <name type="scientific">Cupriavidus taiwanensis</name>
    <dbReference type="NCBI Taxonomy" id="164546"/>
    <lineage>
        <taxon>Bacteria</taxon>
        <taxon>Pseudomonadati</taxon>
        <taxon>Pseudomonadota</taxon>
        <taxon>Betaproteobacteria</taxon>
        <taxon>Burkholderiales</taxon>
        <taxon>Burkholderiaceae</taxon>
        <taxon>Cupriavidus</taxon>
    </lineage>
</organism>
<dbReference type="InterPro" id="IPR011718">
    <property type="entry name" value="GshA"/>
</dbReference>